<protein>
    <submittedName>
        <fullName evidence="2">Ribosylnicotinamide kinase</fullName>
    </submittedName>
</protein>
<dbReference type="EMBL" id="CAJPDS010000008">
    <property type="protein sequence ID" value="CAF9909732.1"/>
    <property type="molecule type" value="Genomic_DNA"/>
</dbReference>
<feature type="region of interest" description="Disordered" evidence="1">
    <location>
        <begin position="1"/>
        <end position="84"/>
    </location>
</feature>
<evidence type="ECO:0000313" key="3">
    <source>
        <dbReference type="Proteomes" id="UP000664521"/>
    </source>
</evidence>
<sequence length="463" mass="50677">MASMFEDLITSPRRRSRNPTKSPLAETPSVQRKSTSDLMKKGSLEAPTGGTSPSPAPVEIPLPPPEPAEAVILQEAASSDAPALAEVPAPVAEIAETVEPQEAGSSDTPAPVELALDEDIPKEEEKSMPEEEATLAAAAEPGISEEAERSAPKVEEVAEPPLIIMEPTPVVEQDHPGPALLIGIAGATGSGKSALAQLLSLVLPPGTRPNFIIPQNDFFLSKHYLERNAYGNLDSDCQEAVDSAALLRVLKYAQRMGTLPPDYNDEDEGQGREAVNSFVSQEVVEELKESLAKSGVFDNGRPIGIVYGFSLYHGAEIRDMLDVKLFLRVKKEQARAGRFGKPTYASGGGVNDFWTHEQYFDHTAWPHYVDEHKPLFEKGDVEGTPLFRICDKLGVIMQPQLGMDVEQTLRWATHSIIKAKGRIADIVQDRDIDPEDAFFRKYEECDCFDGWLGRVRKVLHDFV</sequence>
<organism evidence="2 3">
    <name type="scientific">Heterodermia speciosa</name>
    <dbReference type="NCBI Taxonomy" id="116794"/>
    <lineage>
        <taxon>Eukaryota</taxon>
        <taxon>Fungi</taxon>
        <taxon>Dikarya</taxon>
        <taxon>Ascomycota</taxon>
        <taxon>Pezizomycotina</taxon>
        <taxon>Lecanoromycetes</taxon>
        <taxon>OSLEUM clade</taxon>
        <taxon>Lecanoromycetidae</taxon>
        <taxon>Caliciales</taxon>
        <taxon>Physciaceae</taxon>
        <taxon>Heterodermia</taxon>
    </lineage>
</organism>
<proteinExistence type="predicted"/>
<dbReference type="GO" id="GO:0016301">
    <property type="term" value="F:kinase activity"/>
    <property type="evidence" value="ECO:0007669"/>
    <property type="project" value="UniProtKB-KW"/>
</dbReference>
<reference evidence="2" key="1">
    <citation type="submission" date="2021-03" db="EMBL/GenBank/DDBJ databases">
        <authorList>
            <person name="Tagirdzhanova G."/>
        </authorList>
    </citation>
    <scope>NUCLEOTIDE SEQUENCE</scope>
</reference>
<feature type="compositionally biased region" description="Basic and acidic residues" evidence="1">
    <location>
        <begin position="34"/>
        <end position="43"/>
    </location>
</feature>
<feature type="compositionally biased region" description="Pro residues" evidence="1">
    <location>
        <begin position="54"/>
        <end position="67"/>
    </location>
</feature>
<keyword evidence="3" id="KW-1185">Reference proteome</keyword>
<dbReference type="OrthoDB" id="10041966at2759"/>
<accession>A0A8H3EPH5</accession>
<dbReference type="SUPFAM" id="SSF52540">
    <property type="entry name" value="P-loop containing nucleoside triphosphate hydrolases"/>
    <property type="match status" value="1"/>
</dbReference>
<dbReference type="InterPro" id="IPR027417">
    <property type="entry name" value="P-loop_NTPase"/>
</dbReference>
<keyword evidence="2" id="KW-0418">Kinase</keyword>
<dbReference type="Gene3D" id="3.40.50.300">
    <property type="entry name" value="P-loop containing nucleotide triphosphate hydrolases"/>
    <property type="match status" value="1"/>
</dbReference>
<gene>
    <name evidence="2" type="primary">NRK1_2</name>
    <name evidence="2" type="ORF">HETSPECPRED_009507</name>
</gene>
<keyword evidence="2" id="KW-0808">Transferase</keyword>
<evidence type="ECO:0000313" key="2">
    <source>
        <dbReference type="EMBL" id="CAF9909732.1"/>
    </source>
</evidence>
<feature type="region of interest" description="Disordered" evidence="1">
    <location>
        <begin position="122"/>
        <end position="155"/>
    </location>
</feature>
<dbReference type="Proteomes" id="UP000664521">
    <property type="component" value="Unassembled WGS sequence"/>
</dbReference>
<dbReference type="AlphaFoldDB" id="A0A8H3EPH5"/>
<comment type="caution">
    <text evidence="2">The sequence shown here is derived from an EMBL/GenBank/DDBJ whole genome shotgun (WGS) entry which is preliminary data.</text>
</comment>
<evidence type="ECO:0000256" key="1">
    <source>
        <dbReference type="SAM" id="MobiDB-lite"/>
    </source>
</evidence>
<feature type="compositionally biased region" description="Basic and acidic residues" evidence="1">
    <location>
        <begin position="146"/>
        <end position="155"/>
    </location>
</feature>
<name>A0A8H3EPH5_9LECA</name>